<dbReference type="PANTHER" id="PTHR24171:SF9">
    <property type="entry name" value="ANKYRIN REPEAT DOMAIN-CONTAINING PROTEIN 39"/>
    <property type="match status" value="1"/>
</dbReference>
<evidence type="ECO:0000256" key="2">
    <source>
        <dbReference type="ARBA" id="ARBA00023043"/>
    </source>
</evidence>
<proteinExistence type="predicted"/>
<evidence type="ECO:0000313" key="6">
    <source>
        <dbReference type="Proteomes" id="UP001515480"/>
    </source>
</evidence>
<feature type="repeat" description="ANK" evidence="3">
    <location>
        <begin position="65"/>
        <end position="97"/>
    </location>
</feature>
<gene>
    <name evidence="4" type="ORF">AB1Y20_005834</name>
    <name evidence="5" type="ORF">AB1Y20_005846</name>
</gene>
<dbReference type="EMBL" id="JBGBPQ010000014">
    <property type="protein sequence ID" value="KAL1511009.1"/>
    <property type="molecule type" value="Genomic_DNA"/>
</dbReference>
<evidence type="ECO:0000256" key="3">
    <source>
        <dbReference type="PROSITE-ProRule" id="PRU00023"/>
    </source>
</evidence>
<dbReference type="EMBL" id="JBGBPQ010000014">
    <property type="protein sequence ID" value="KAL1511021.1"/>
    <property type="molecule type" value="Genomic_DNA"/>
</dbReference>
<sequence>MAGLETCRSTIVAPQILWCQNEEQGEQRSEEYGEQLLKAAAASDDALVRHLIELNVDVNAEHETLRTTPLHFAAAKGQASIVNILLHARASLSATTWNGSTALHVAAQNGHEGVVSALLQHGACLSAKDAEGKTARDKATSKGHWGIVKLLNKHR</sequence>
<keyword evidence="1" id="KW-0677">Repeat</keyword>
<name>A0AB34J0W7_PRYPA</name>
<evidence type="ECO:0000256" key="1">
    <source>
        <dbReference type="ARBA" id="ARBA00022737"/>
    </source>
</evidence>
<dbReference type="Gene3D" id="1.25.40.20">
    <property type="entry name" value="Ankyrin repeat-containing domain"/>
    <property type="match status" value="1"/>
</dbReference>
<accession>A0AB34J0W7</accession>
<dbReference type="PRINTS" id="PR01415">
    <property type="entry name" value="ANKYRIN"/>
</dbReference>
<dbReference type="InterPro" id="IPR036770">
    <property type="entry name" value="Ankyrin_rpt-contain_sf"/>
</dbReference>
<dbReference type="Proteomes" id="UP001515480">
    <property type="component" value="Unassembled WGS sequence"/>
</dbReference>
<organism evidence="4 6">
    <name type="scientific">Prymnesium parvum</name>
    <name type="common">Toxic golden alga</name>
    <dbReference type="NCBI Taxonomy" id="97485"/>
    <lineage>
        <taxon>Eukaryota</taxon>
        <taxon>Haptista</taxon>
        <taxon>Haptophyta</taxon>
        <taxon>Prymnesiophyceae</taxon>
        <taxon>Prymnesiales</taxon>
        <taxon>Prymnesiaceae</taxon>
        <taxon>Prymnesium</taxon>
    </lineage>
</organism>
<comment type="caution">
    <text evidence="4">The sequence shown here is derived from an EMBL/GenBank/DDBJ whole genome shotgun (WGS) entry which is preliminary data.</text>
</comment>
<dbReference type="SUPFAM" id="SSF48403">
    <property type="entry name" value="Ankyrin repeat"/>
    <property type="match status" value="1"/>
</dbReference>
<dbReference type="Pfam" id="PF12796">
    <property type="entry name" value="Ank_2"/>
    <property type="match status" value="2"/>
</dbReference>
<evidence type="ECO:0000313" key="4">
    <source>
        <dbReference type="EMBL" id="KAL1511009.1"/>
    </source>
</evidence>
<dbReference type="PROSITE" id="PS50088">
    <property type="entry name" value="ANK_REPEAT"/>
    <property type="match status" value="2"/>
</dbReference>
<keyword evidence="2 3" id="KW-0040">ANK repeat</keyword>
<dbReference type="AlphaFoldDB" id="A0AB34J0W7"/>
<feature type="repeat" description="ANK" evidence="3">
    <location>
        <begin position="98"/>
        <end position="130"/>
    </location>
</feature>
<dbReference type="PROSITE" id="PS50297">
    <property type="entry name" value="ANK_REP_REGION"/>
    <property type="match status" value="2"/>
</dbReference>
<dbReference type="InterPro" id="IPR002110">
    <property type="entry name" value="Ankyrin_rpt"/>
</dbReference>
<dbReference type="PANTHER" id="PTHR24171">
    <property type="entry name" value="ANKYRIN REPEAT DOMAIN-CONTAINING PROTEIN 39-RELATED"/>
    <property type="match status" value="1"/>
</dbReference>
<reference evidence="4 6" key="1">
    <citation type="journal article" date="2024" name="Science">
        <title>Giant polyketide synthase enzymes in the biosynthesis of giant marine polyether toxins.</title>
        <authorList>
            <person name="Fallon T.R."/>
            <person name="Shende V.V."/>
            <person name="Wierzbicki I.H."/>
            <person name="Pendleton A.L."/>
            <person name="Watervoot N.F."/>
            <person name="Auber R.P."/>
            <person name="Gonzalez D.J."/>
            <person name="Wisecaver J.H."/>
            <person name="Moore B.S."/>
        </authorList>
    </citation>
    <scope>NUCLEOTIDE SEQUENCE [LARGE SCALE GENOMIC DNA]</scope>
    <source>
        <strain evidence="4 6">12B1</strain>
    </source>
</reference>
<evidence type="ECO:0000313" key="5">
    <source>
        <dbReference type="EMBL" id="KAL1511021.1"/>
    </source>
</evidence>
<protein>
    <submittedName>
        <fullName evidence="4">Uncharacterized protein</fullName>
    </submittedName>
</protein>
<keyword evidence="6" id="KW-1185">Reference proteome</keyword>
<dbReference type="SMART" id="SM00248">
    <property type="entry name" value="ANK"/>
    <property type="match status" value="3"/>
</dbReference>